<dbReference type="InterPro" id="IPR013098">
    <property type="entry name" value="Ig_I-set"/>
</dbReference>
<dbReference type="PROSITE" id="PS50835">
    <property type="entry name" value="IG_LIKE"/>
    <property type="match status" value="2"/>
</dbReference>
<dbReference type="CDD" id="cd00063">
    <property type="entry name" value="FN3"/>
    <property type="match status" value="4"/>
</dbReference>
<proteinExistence type="predicted"/>
<dbReference type="Gene3D" id="2.60.40.10">
    <property type="entry name" value="Immunoglobulins"/>
    <property type="match status" value="7"/>
</dbReference>
<dbReference type="GO" id="GO:0045214">
    <property type="term" value="P:sarcomere organization"/>
    <property type="evidence" value="ECO:0007669"/>
    <property type="project" value="TreeGrafter"/>
</dbReference>
<dbReference type="FunFam" id="2.60.40.10:FF:000002">
    <property type="entry name" value="Titin a"/>
    <property type="match status" value="1"/>
</dbReference>
<feature type="domain" description="Fibronectin type-III" evidence="4">
    <location>
        <begin position="88"/>
        <end position="212"/>
    </location>
</feature>
<evidence type="ECO:0008006" key="7">
    <source>
        <dbReference type="Google" id="ProtNLM"/>
    </source>
</evidence>
<feature type="domain" description="Fibronectin type-III" evidence="4">
    <location>
        <begin position="1"/>
        <end position="82"/>
    </location>
</feature>
<dbReference type="FunFam" id="2.60.40.10:FF:000031">
    <property type="entry name" value="Myosin-binding protein C, slow type"/>
    <property type="match status" value="1"/>
</dbReference>
<dbReference type="PROSITE" id="PS50853">
    <property type="entry name" value="FN3"/>
    <property type="match status" value="4"/>
</dbReference>
<dbReference type="Pfam" id="PF00041">
    <property type="entry name" value="fn3"/>
    <property type="match status" value="4"/>
</dbReference>
<dbReference type="AlphaFoldDB" id="A0A3B4WPE8"/>
<dbReference type="PANTHER" id="PTHR14340">
    <property type="entry name" value="MICROFIBRIL-ASSOCIATED GLYCOPROTEIN 3"/>
    <property type="match status" value="1"/>
</dbReference>
<feature type="domain" description="Ig-like" evidence="3">
    <location>
        <begin position="427"/>
        <end position="519"/>
    </location>
</feature>
<dbReference type="InterPro" id="IPR036179">
    <property type="entry name" value="Ig-like_dom_sf"/>
</dbReference>
<dbReference type="SUPFAM" id="SSF48726">
    <property type="entry name" value="Immunoglobulin"/>
    <property type="match status" value="3"/>
</dbReference>
<dbReference type="GO" id="GO:0048738">
    <property type="term" value="P:cardiac muscle tissue development"/>
    <property type="evidence" value="ECO:0007669"/>
    <property type="project" value="TreeGrafter"/>
</dbReference>
<feature type="domain" description="Fibronectin type-III" evidence="4">
    <location>
        <begin position="555"/>
        <end position="648"/>
    </location>
</feature>
<sequence>MVLTWEAPPEDGGSPITGYIIEKHDKEGVRWTRCNRQTVTDLTLKVTGLLESHLYEFRVAAENAVGVGEPTSPTVFYKALDPIFKPGPPHNPKVTDTTKTSVFLSWSKPVCDGGCEIQGYIVECCTTTMSAEPAEAPAEAQAEEAAATDAPAEEWIMCTPPTGVKKTKFEVVKLKENQAYRFRVCAINKVGVATVSKLNPGEEYLFRVTAINDKGKSDPKVLAGPVMTKDLVFEPDVRPAFSSYSVHVGKDMNIDIPIFGRPKPAVSWTKDGAPLKVTTRVNILNTPTHTTLSIKDAAGDDGGMYSINVSNSAGKKDTTVEIIVLDKPGPPSAIHVTKDTIVIQWTKPEYDGGSNITGYTVEKRDMPEGRWVRANFTNVIETKFTVTGLTENAQYDFRVIAKNAVGTISKPSFNSGPTTASDKVEAPKFSIDPAFTKAIIINAGETFKLDADVHGKPLPAIQWFKDEKPIENTLRLEIKNTEHHAMIVIKDSVRIDGGVYTLQLTNEAGSEIVLIITLNESISSDAGKYEVTASNAGGTTKILIIFVVLDRPGPPVGPVEIGEVGETTVCLKWAPSEYDGGSPVTNYVVLKRETSTPTWAEVSTSIARSAIKVTKLTKGEEYQFRIKAQNRYGVSDYIDSKSVMIKLPYSKSGLLNTF</sequence>
<dbReference type="InterPro" id="IPR003961">
    <property type="entry name" value="FN3_dom"/>
</dbReference>
<name>A0A3B4WPE8_SERLL</name>
<dbReference type="GO" id="GO:0031430">
    <property type="term" value="C:M band"/>
    <property type="evidence" value="ECO:0007669"/>
    <property type="project" value="TreeGrafter"/>
</dbReference>
<evidence type="ECO:0000313" key="5">
    <source>
        <dbReference type="Ensembl" id="ENSSLDP00000005755.1"/>
    </source>
</evidence>
<dbReference type="InterPro" id="IPR003599">
    <property type="entry name" value="Ig_sub"/>
</dbReference>
<dbReference type="GO" id="GO:0008307">
    <property type="term" value="F:structural constituent of muscle"/>
    <property type="evidence" value="ECO:0007669"/>
    <property type="project" value="TreeGrafter"/>
</dbReference>
<keyword evidence="1" id="KW-0677">Repeat</keyword>
<accession>A0A3B4WPE8</accession>
<dbReference type="FunFam" id="2.60.40.10:FF:000003">
    <property type="entry name" value="Titin isoform E"/>
    <property type="match status" value="1"/>
</dbReference>
<dbReference type="FunFam" id="2.60.40.10:FF:000135">
    <property type="entry name" value="Titin a"/>
    <property type="match status" value="1"/>
</dbReference>
<evidence type="ECO:0000313" key="6">
    <source>
        <dbReference type="Proteomes" id="UP000261360"/>
    </source>
</evidence>
<dbReference type="InterPro" id="IPR003598">
    <property type="entry name" value="Ig_sub2"/>
</dbReference>
<keyword evidence="6" id="KW-1185">Reference proteome</keyword>
<dbReference type="InterPro" id="IPR013783">
    <property type="entry name" value="Ig-like_fold"/>
</dbReference>
<dbReference type="SUPFAM" id="SSF49265">
    <property type="entry name" value="Fibronectin type III"/>
    <property type="match status" value="3"/>
</dbReference>
<keyword evidence="2" id="KW-0393">Immunoglobulin domain</keyword>
<dbReference type="PANTHER" id="PTHR14340:SF13">
    <property type="entry name" value="TITIN"/>
    <property type="match status" value="1"/>
</dbReference>
<reference evidence="5" key="2">
    <citation type="submission" date="2025-09" db="UniProtKB">
        <authorList>
            <consortium name="Ensembl"/>
        </authorList>
    </citation>
    <scope>IDENTIFICATION</scope>
</reference>
<reference evidence="5" key="1">
    <citation type="submission" date="2025-08" db="UniProtKB">
        <authorList>
            <consortium name="Ensembl"/>
        </authorList>
    </citation>
    <scope>IDENTIFICATION</scope>
</reference>
<evidence type="ECO:0000256" key="2">
    <source>
        <dbReference type="ARBA" id="ARBA00023319"/>
    </source>
</evidence>
<organism evidence="5 6">
    <name type="scientific">Seriola lalandi dorsalis</name>
    <dbReference type="NCBI Taxonomy" id="1841481"/>
    <lineage>
        <taxon>Eukaryota</taxon>
        <taxon>Metazoa</taxon>
        <taxon>Chordata</taxon>
        <taxon>Craniata</taxon>
        <taxon>Vertebrata</taxon>
        <taxon>Euteleostomi</taxon>
        <taxon>Actinopterygii</taxon>
        <taxon>Neopterygii</taxon>
        <taxon>Teleostei</taxon>
        <taxon>Neoteleostei</taxon>
        <taxon>Acanthomorphata</taxon>
        <taxon>Carangaria</taxon>
        <taxon>Carangiformes</taxon>
        <taxon>Carangidae</taxon>
        <taxon>Seriola</taxon>
    </lineage>
</organism>
<dbReference type="FunFam" id="2.60.40.10:FF:000011">
    <property type="entry name" value="Titin b"/>
    <property type="match status" value="1"/>
</dbReference>
<dbReference type="PRINTS" id="PR00014">
    <property type="entry name" value="FNTYPEIII"/>
</dbReference>
<evidence type="ECO:0000259" key="3">
    <source>
        <dbReference type="PROSITE" id="PS50835"/>
    </source>
</evidence>
<dbReference type="GeneTree" id="ENSGT01150000286978"/>
<feature type="domain" description="Fibronectin type-III" evidence="4">
    <location>
        <begin position="327"/>
        <end position="422"/>
    </location>
</feature>
<dbReference type="Proteomes" id="UP000261360">
    <property type="component" value="Unplaced"/>
</dbReference>
<dbReference type="InterPro" id="IPR036116">
    <property type="entry name" value="FN3_sf"/>
</dbReference>
<dbReference type="InterPro" id="IPR007110">
    <property type="entry name" value="Ig-like_dom"/>
</dbReference>
<evidence type="ECO:0000259" key="4">
    <source>
        <dbReference type="PROSITE" id="PS50853"/>
    </source>
</evidence>
<feature type="domain" description="Ig-like" evidence="3">
    <location>
        <begin position="235"/>
        <end position="323"/>
    </location>
</feature>
<dbReference type="SMART" id="SM00408">
    <property type="entry name" value="IGc2"/>
    <property type="match status" value="2"/>
</dbReference>
<dbReference type="SMART" id="SM00409">
    <property type="entry name" value="IG"/>
    <property type="match status" value="2"/>
</dbReference>
<dbReference type="Pfam" id="PF07679">
    <property type="entry name" value="I-set"/>
    <property type="match status" value="2"/>
</dbReference>
<evidence type="ECO:0000256" key="1">
    <source>
        <dbReference type="ARBA" id="ARBA00022737"/>
    </source>
</evidence>
<dbReference type="SMART" id="SM00060">
    <property type="entry name" value="FN3"/>
    <property type="match status" value="4"/>
</dbReference>
<dbReference type="CDD" id="cd05748">
    <property type="entry name" value="Ig_Titin_like"/>
    <property type="match status" value="1"/>
</dbReference>
<protein>
    <recommendedName>
        <fullName evidence="7">Titin</fullName>
    </recommendedName>
</protein>
<dbReference type="Ensembl" id="ENSSLDT00000005951.1">
    <property type="protein sequence ID" value="ENSSLDP00000005755.1"/>
    <property type="gene ID" value="ENSSLDG00000004215.1"/>
</dbReference>